<dbReference type="EMBL" id="RKQZ01000001">
    <property type="protein sequence ID" value="RPF23302.1"/>
    <property type="molecule type" value="Genomic_DNA"/>
</dbReference>
<dbReference type="Proteomes" id="UP000280501">
    <property type="component" value="Unassembled WGS sequence"/>
</dbReference>
<keyword evidence="12" id="KW-1185">Reference proteome</keyword>
<comment type="catalytic activity">
    <reaction evidence="8">
        <text>fluoride(in) = fluoride(out)</text>
        <dbReference type="Rhea" id="RHEA:76159"/>
        <dbReference type="ChEBI" id="CHEBI:17051"/>
    </reaction>
    <physiologicalReaction direction="left-to-right" evidence="8">
        <dbReference type="Rhea" id="RHEA:76160"/>
    </physiologicalReaction>
</comment>
<proteinExistence type="inferred from homology"/>
<evidence type="ECO:0000256" key="9">
    <source>
        <dbReference type="ARBA" id="ARBA00049940"/>
    </source>
</evidence>
<evidence type="ECO:0000313" key="11">
    <source>
        <dbReference type="EMBL" id="RPF23302.1"/>
    </source>
</evidence>
<dbReference type="Pfam" id="PF02537">
    <property type="entry name" value="CRCB"/>
    <property type="match status" value="1"/>
</dbReference>
<evidence type="ECO:0000256" key="3">
    <source>
        <dbReference type="ARBA" id="ARBA00022692"/>
    </source>
</evidence>
<comment type="activity regulation">
    <text evidence="10">Na(+) is not transported, but it plays an essential structural role and its presence is essential for fluoride channel function.</text>
</comment>
<dbReference type="GO" id="GO:0140114">
    <property type="term" value="P:cellular detoxification of fluoride"/>
    <property type="evidence" value="ECO:0007669"/>
    <property type="project" value="UniProtKB-UniRule"/>
</dbReference>
<feature type="transmembrane region" description="Helical" evidence="10">
    <location>
        <begin position="32"/>
        <end position="58"/>
    </location>
</feature>
<evidence type="ECO:0000313" key="12">
    <source>
        <dbReference type="Proteomes" id="UP000280501"/>
    </source>
</evidence>
<feature type="binding site" evidence="10">
    <location>
        <position position="78"/>
    </location>
    <ligand>
        <name>Na(+)</name>
        <dbReference type="ChEBI" id="CHEBI:29101"/>
        <note>structural</note>
    </ligand>
</feature>
<keyword evidence="6 10" id="KW-0407">Ion channel</keyword>
<dbReference type="AlphaFoldDB" id="A0A3N4ZCV7"/>
<protein>
    <recommendedName>
        <fullName evidence="10">Fluoride-specific ion channel FluC</fullName>
    </recommendedName>
</protein>
<keyword evidence="10" id="KW-0406">Ion transport</keyword>
<evidence type="ECO:0000256" key="5">
    <source>
        <dbReference type="ARBA" id="ARBA00023136"/>
    </source>
</evidence>
<evidence type="ECO:0000256" key="2">
    <source>
        <dbReference type="ARBA" id="ARBA00022475"/>
    </source>
</evidence>
<dbReference type="InterPro" id="IPR003691">
    <property type="entry name" value="FluC"/>
</dbReference>
<feature type="transmembrane region" description="Helical" evidence="10">
    <location>
        <begin position="70"/>
        <end position="91"/>
    </location>
</feature>
<feature type="transmembrane region" description="Helical" evidence="10">
    <location>
        <begin position="103"/>
        <end position="127"/>
    </location>
</feature>
<keyword evidence="10" id="KW-0915">Sodium</keyword>
<dbReference type="PANTHER" id="PTHR28259:SF1">
    <property type="entry name" value="FLUORIDE EXPORT PROTEIN 1-RELATED"/>
    <property type="match status" value="1"/>
</dbReference>
<keyword evidence="10" id="KW-0813">Transport</keyword>
<evidence type="ECO:0000256" key="6">
    <source>
        <dbReference type="ARBA" id="ARBA00023303"/>
    </source>
</evidence>
<dbReference type="HAMAP" id="MF_00454">
    <property type="entry name" value="FluC"/>
    <property type="match status" value="1"/>
</dbReference>
<reference evidence="11 12" key="1">
    <citation type="submission" date="2018-11" db="EMBL/GenBank/DDBJ databases">
        <title>Sequencing the genomes of 1000 actinobacteria strains.</title>
        <authorList>
            <person name="Klenk H.-P."/>
        </authorList>
    </citation>
    <scope>NUCLEOTIDE SEQUENCE [LARGE SCALE GENOMIC DNA]</scope>
    <source>
        <strain evidence="11 12">DSM 15700</strain>
    </source>
</reference>
<evidence type="ECO:0000256" key="1">
    <source>
        <dbReference type="ARBA" id="ARBA00004651"/>
    </source>
</evidence>
<organism evidence="11 12">
    <name type="scientific">Myceligenerans xiligouense</name>
    <dbReference type="NCBI Taxonomy" id="253184"/>
    <lineage>
        <taxon>Bacteria</taxon>
        <taxon>Bacillati</taxon>
        <taxon>Actinomycetota</taxon>
        <taxon>Actinomycetes</taxon>
        <taxon>Micrococcales</taxon>
        <taxon>Promicromonosporaceae</taxon>
        <taxon>Myceligenerans</taxon>
    </lineage>
</organism>
<accession>A0A3N4ZCV7</accession>
<dbReference type="RefSeq" id="WP_123816097.1">
    <property type="nucleotide sequence ID" value="NZ_RKQZ01000001.1"/>
</dbReference>
<comment type="caution">
    <text evidence="11">The sequence shown here is derived from an EMBL/GenBank/DDBJ whole genome shotgun (WGS) entry which is preliminary data.</text>
</comment>
<sequence length="128" mass="12656">MTGLLLVAAGGAVGAAARFVLDGVIRARHHGAFPWGTFAVNVLGSLAIGLVAGLVIFAGNGTDEVALWRLALATGLCGGFTTFSTAMVEAVRLARSNRVRVALVSTIGTLVATVAAVAAGIAVVGLAA</sequence>
<dbReference type="OrthoDB" id="5148600at2"/>
<dbReference type="GO" id="GO:0062054">
    <property type="term" value="F:fluoride channel activity"/>
    <property type="evidence" value="ECO:0007669"/>
    <property type="project" value="UniProtKB-UniRule"/>
</dbReference>
<keyword evidence="4 10" id="KW-1133">Transmembrane helix</keyword>
<feature type="binding site" evidence="10">
    <location>
        <position position="81"/>
    </location>
    <ligand>
        <name>Na(+)</name>
        <dbReference type="ChEBI" id="CHEBI:29101"/>
        <note>structural</note>
    </ligand>
</feature>
<keyword evidence="5 10" id="KW-0472">Membrane</keyword>
<evidence type="ECO:0000256" key="7">
    <source>
        <dbReference type="ARBA" id="ARBA00035120"/>
    </source>
</evidence>
<keyword evidence="10" id="KW-0479">Metal-binding</keyword>
<dbReference type="GO" id="GO:0005886">
    <property type="term" value="C:plasma membrane"/>
    <property type="evidence" value="ECO:0007669"/>
    <property type="project" value="UniProtKB-SubCell"/>
</dbReference>
<comment type="subcellular location">
    <subcellularLocation>
        <location evidence="1 10">Cell membrane</location>
        <topology evidence="1 10">Multi-pass membrane protein</topology>
    </subcellularLocation>
</comment>
<keyword evidence="2 10" id="KW-1003">Cell membrane</keyword>
<comment type="similarity">
    <text evidence="7 10">Belongs to the fluoride channel Fluc/FEX (TC 1.A.43) family.</text>
</comment>
<keyword evidence="3 10" id="KW-0812">Transmembrane</keyword>
<comment type="function">
    <text evidence="9 10">Fluoride-specific ion channel. Important for reducing fluoride concentration in the cell, thus reducing its toxicity.</text>
</comment>
<dbReference type="GO" id="GO:0046872">
    <property type="term" value="F:metal ion binding"/>
    <property type="evidence" value="ECO:0007669"/>
    <property type="project" value="UniProtKB-KW"/>
</dbReference>
<evidence type="ECO:0000256" key="4">
    <source>
        <dbReference type="ARBA" id="ARBA00022989"/>
    </source>
</evidence>
<name>A0A3N4ZCV7_9MICO</name>
<evidence type="ECO:0000256" key="10">
    <source>
        <dbReference type="HAMAP-Rule" id="MF_00454"/>
    </source>
</evidence>
<dbReference type="PANTHER" id="PTHR28259">
    <property type="entry name" value="FLUORIDE EXPORT PROTEIN 1-RELATED"/>
    <property type="match status" value="1"/>
</dbReference>
<gene>
    <name evidence="10" type="primary">fluC</name>
    <name evidence="10" type="synonym">crcB</name>
    <name evidence="11" type="ORF">EDD34_3987</name>
</gene>
<evidence type="ECO:0000256" key="8">
    <source>
        <dbReference type="ARBA" id="ARBA00035585"/>
    </source>
</evidence>